<dbReference type="InterPro" id="IPR012507">
    <property type="entry name" value="YibE_F"/>
</dbReference>
<dbReference type="RefSeq" id="WP_125599919.1">
    <property type="nucleotide sequence ID" value="NZ_JBHSSM010000022.1"/>
</dbReference>
<keyword evidence="1" id="KW-0812">Transmembrane</keyword>
<feature type="transmembrane region" description="Helical" evidence="1">
    <location>
        <begin position="293"/>
        <end position="314"/>
    </location>
</feature>
<keyword evidence="3" id="KW-1185">Reference proteome</keyword>
<keyword evidence="1" id="KW-0472">Membrane</keyword>
<comment type="caution">
    <text evidence="2">The sequence shown here is derived from an EMBL/GenBank/DDBJ whole genome shotgun (WGS) entry which is preliminary data.</text>
</comment>
<feature type="transmembrane region" description="Helical" evidence="1">
    <location>
        <begin position="118"/>
        <end position="134"/>
    </location>
</feature>
<dbReference type="Pfam" id="PF07907">
    <property type="entry name" value="YibE_F"/>
    <property type="match status" value="1"/>
</dbReference>
<feature type="transmembrane region" description="Helical" evidence="1">
    <location>
        <begin position="334"/>
        <end position="355"/>
    </location>
</feature>
<proteinExistence type="predicted"/>
<gene>
    <name evidence="2" type="ORF">ACFQHW_10305</name>
</gene>
<sequence>MKLTKKQTMLLLIAILGIIATFWAYQHPLGQGTLAQVKRVQSVSHQAETDQYQNKDTQFEQRLTLRILNGSHQGRTYQVLNDYDASQLVNQRYYHNQRVYVQFSHQGKATILTAKRDWVLILALTLTALILVAILAQKSWLILLSVLANCLLFFVTLRLDIWRNGTATILLYSGAAIVFATVTFIIYQGWRRKMAIMLLSTISALLLAFGLSYGIMQATKERGITYMAVAYATQSPRSLFLGQTLLGVLGAVMDESTDIVTSLSELWQHNPQLTRRQLWHSGLTIGREIMGPLINVLFLIFMAAALPMTILFLRDNNSISYTFEFTLSLGVLQSLISAIGIVLTVPLATLASFLLRPMTKEVQV</sequence>
<protein>
    <submittedName>
        <fullName evidence="2">YibE/F family protein</fullName>
    </submittedName>
</protein>
<dbReference type="Proteomes" id="UP001596310">
    <property type="component" value="Unassembled WGS sequence"/>
</dbReference>
<feature type="transmembrane region" description="Helical" evidence="1">
    <location>
        <begin position="6"/>
        <end position="25"/>
    </location>
</feature>
<reference evidence="3" key="1">
    <citation type="journal article" date="2019" name="Int. J. Syst. Evol. Microbiol.">
        <title>The Global Catalogue of Microorganisms (GCM) 10K type strain sequencing project: providing services to taxonomists for standard genome sequencing and annotation.</title>
        <authorList>
            <consortium name="The Broad Institute Genomics Platform"/>
            <consortium name="The Broad Institute Genome Sequencing Center for Infectious Disease"/>
            <person name="Wu L."/>
            <person name="Ma J."/>
        </authorList>
    </citation>
    <scope>NUCLEOTIDE SEQUENCE [LARGE SCALE GENOMIC DNA]</scope>
    <source>
        <strain evidence="3">CCM 8897</strain>
    </source>
</reference>
<dbReference type="EMBL" id="JBHSSM010000022">
    <property type="protein sequence ID" value="MFC6315953.1"/>
    <property type="molecule type" value="Genomic_DNA"/>
</dbReference>
<feature type="transmembrane region" description="Helical" evidence="1">
    <location>
        <begin position="196"/>
        <end position="216"/>
    </location>
</feature>
<dbReference type="PANTHER" id="PTHR41771">
    <property type="entry name" value="MEMBRANE PROTEIN-RELATED"/>
    <property type="match status" value="1"/>
</dbReference>
<feature type="transmembrane region" description="Helical" evidence="1">
    <location>
        <begin position="140"/>
        <end position="157"/>
    </location>
</feature>
<evidence type="ECO:0000313" key="2">
    <source>
        <dbReference type="EMBL" id="MFC6315953.1"/>
    </source>
</evidence>
<accession>A0ABW1URP0</accession>
<organism evidence="2 3">
    <name type="scientific">Lapidilactobacillus achengensis</name>
    <dbReference type="NCBI Taxonomy" id="2486000"/>
    <lineage>
        <taxon>Bacteria</taxon>
        <taxon>Bacillati</taxon>
        <taxon>Bacillota</taxon>
        <taxon>Bacilli</taxon>
        <taxon>Lactobacillales</taxon>
        <taxon>Lactobacillaceae</taxon>
        <taxon>Lapidilactobacillus</taxon>
    </lineage>
</organism>
<evidence type="ECO:0000256" key="1">
    <source>
        <dbReference type="SAM" id="Phobius"/>
    </source>
</evidence>
<name>A0ABW1URP0_9LACO</name>
<keyword evidence="1" id="KW-1133">Transmembrane helix</keyword>
<feature type="transmembrane region" description="Helical" evidence="1">
    <location>
        <begin position="169"/>
        <end position="190"/>
    </location>
</feature>
<evidence type="ECO:0000313" key="3">
    <source>
        <dbReference type="Proteomes" id="UP001596310"/>
    </source>
</evidence>
<dbReference type="PANTHER" id="PTHR41771:SF1">
    <property type="entry name" value="MEMBRANE PROTEIN"/>
    <property type="match status" value="1"/>
</dbReference>